<proteinExistence type="predicted"/>
<evidence type="ECO:0000313" key="2">
    <source>
        <dbReference type="EMBL" id="QJA43420.1"/>
    </source>
</evidence>
<evidence type="ECO:0000256" key="1">
    <source>
        <dbReference type="SAM" id="MobiDB-lite"/>
    </source>
</evidence>
<reference evidence="2" key="1">
    <citation type="submission" date="2020-03" db="EMBL/GenBank/DDBJ databases">
        <title>The deep terrestrial virosphere.</title>
        <authorList>
            <person name="Holmfeldt K."/>
            <person name="Nilsson E."/>
            <person name="Simone D."/>
            <person name="Lopez-Fernandez M."/>
            <person name="Wu X."/>
            <person name="de Brujin I."/>
            <person name="Lundin D."/>
            <person name="Andersson A."/>
            <person name="Bertilsson S."/>
            <person name="Dopson M."/>
        </authorList>
    </citation>
    <scope>NUCLEOTIDE SEQUENCE</scope>
    <source>
        <strain evidence="2">MM171A00097</strain>
    </source>
</reference>
<organism evidence="2">
    <name type="scientific">viral metagenome</name>
    <dbReference type="NCBI Taxonomy" id="1070528"/>
    <lineage>
        <taxon>unclassified sequences</taxon>
        <taxon>metagenomes</taxon>
        <taxon>organismal metagenomes</taxon>
    </lineage>
</organism>
<name>A0A6H1Z892_9ZZZZ</name>
<feature type="region of interest" description="Disordered" evidence="1">
    <location>
        <begin position="20"/>
        <end position="44"/>
    </location>
</feature>
<protein>
    <submittedName>
        <fullName evidence="2">Uncharacterized protein</fullName>
    </submittedName>
</protein>
<sequence length="101" mass="11166">MKRCTRRKIIVGGDEDEWHKETRVEKTNSEPGDTHRDGAMGTIVGTLGPAPPALRAEILAGGKVKRDVVFMYWVEWDDLPGLPVAIVDYRIKPVKGGESHG</sequence>
<feature type="compositionally biased region" description="Basic and acidic residues" evidence="1">
    <location>
        <begin position="20"/>
        <end position="38"/>
    </location>
</feature>
<dbReference type="EMBL" id="MT143710">
    <property type="protein sequence ID" value="QJA43420.1"/>
    <property type="molecule type" value="Genomic_DNA"/>
</dbReference>
<accession>A0A6H1Z892</accession>
<dbReference type="AlphaFoldDB" id="A0A6H1Z892"/>
<gene>
    <name evidence="2" type="ORF">MM171A00097_0067</name>
</gene>